<evidence type="ECO:0000256" key="1">
    <source>
        <dbReference type="ARBA" id="ARBA00022679"/>
    </source>
</evidence>
<dbReference type="AlphaFoldDB" id="A0AAE2BTX8"/>
<evidence type="ECO:0000256" key="6">
    <source>
        <dbReference type="ARBA" id="ARBA00022918"/>
    </source>
</evidence>
<keyword evidence="3" id="KW-0540">Nuclease</keyword>
<organism evidence="8 9">
    <name type="scientific">Sesamum angolense</name>
    <dbReference type="NCBI Taxonomy" id="2727404"/>
    <lineage>
        <taxon>Eukaryota</taxon>
        <taxon>Viridiplantae</taxon>
        <taxon>Streptophyta</taxon>
        <taxon>Embryophyta</taxon>
        <taxon>Tracheophyta</taxon>
        <taxon>Spermatophyta</taxon>
        <taxon>Magnoliopsida</taxon>
        <taxon>eudicotyledons</taxon>
        <taxon>Gunneridae</taxon>
        <taxon>Pentapetalae</taxon>
        <taxon>asterids</taxon>
        <taxon>lamiids</taxon>
        <taxon>Lamiales</taxon>
        <taxon>Pedaliaceae</taxon>
        <taxon>Sesamum</taxon>
    </lineage>
</organism>
<name>A0AAE2BTX8_9LAMI</name>
<dbReference type="PANTHER" id="PTHR34072">
    <property type="entry name" value="ENZYMATIC POLYPROTEIN-RELATED"/>
    <property type="match status" value="1"/>
</dbReference>
<dbReference type="Gene3D" id="3.10.20.370">
    <property type="match status" value="1"/>
</dbReference>
<proteinExistence type="predicted"/>
<evidence type="ECO:0000256" key="3">
    <source>
        <dbReference type="ARBA" id="ARBA00022722"/>
    </source>
</evidence>
<keyword evidence="6" id="KW-0695">RNA-directed DNA polymerase</keyword>
<evidence type="ECO:0000256" key="4">
    <source>
        <dbReference type="ARBA" id="ARBA00022759"/>
    </source>
</evidence>
<gene>
    <name evidence="8" type="ORF">Sango_1242400</name>
</gene>
<reference evidence="8" key="2">
    <citation type="journal article" date="2024" name="Plant">
        <title>Genomic evolution and insights into agronomic trait innovations of Sesamum species.</title>
        <authorList>
            <person name="Miao H."/>
            <person name="Wang L."/>
            <person name="Qu L."/>
            <person name="Liu H."/>
            <person name="Sun Y."/>
            <person name="Le M."/>
            <person name="Wang Q."/>
            <person name="Wei S."/>
            <person name="Zheng Y."/>
            <person name="Lin W."/>
            <person name="Duan Y."/>
            <person name="Cao H."/>
            <person name="Xiong S."/>
            <person name="Wang X."/>
            <person name="Wei L."/>
            <person name="Li C."/>
            <person name="Ma Q."/>
            <person name="Ju M."/>
            <person name="Zhao R."/>
            <person name="Li G."/>
            <person name="Mu C."/>
            <person name="Tian Q."/>
            <person name="Mei H."/>
            <person name="Zhang T."/>
            <person name="Gao T."/>
            <person name="Zhang H."/>
        </authorList>
    </citation>
    <scope>NUCLEOTIDE SEQUENCE</scope>
    <source>
        <strain evidence="8">K16</strain>
    </source>
</reference>
<dbReference type="Proteomes" id="UP001289374">
    <property type="component" value="Unassembled WGS sequence"/>
</dbReference>
<dbReference type="GO" id="GO:0003964">
    <property type="term" value="F:RNA-directed DNA polymerase activity"/>
    <property type="evidence" value="ECO:0007669"/>
    <property type="project" value="UniProtKB-KW"/>
</dbReference>
<keyword evidence="4" id="KW-0255">Endonuclease</keyword>
<dbReference type="SUPFAM" id="SSF56672">
    <property type="entry name" value="DNA/RNA polymerases"/>
    <property type="match status" value="1"/>
</dbReference>
<evidence type="ECO:0000259" key="7">
    <source>
        <dbReference type="Pfam" id="PF17917"/>
    </source>
</evidence>
<dbReference type="InterPro" id="IPR043502">
    <property type="entry name" value="DNA/RNA_pol_sf"/>
</dbReference>
<dbReference type="CDD" id="cd00303">
    <property type="entry name" value="retropepsin_like"/>
    <property type="match status" value="1"/>
</dbReference>
<sequence length="351" mass="39725">MNYLLLALRKGLRLEIREKIEIKPPSYGALLEAAFRAEETSFERSSTEAKRKKLTGNLNPTYRQSVQFPLGVLVYKEAGTEAEEWVRLAGSNCSFISHNFASHVHASIEPLGHDLYVSMPAGGVILDNMVVRSCPVVVEGVTLYADLVVINLSEFDVILVMEWLSCNHALMDCQTKEVVAEVNRQMKTVIVRERKVIPNCLISAVTAFNLIKGGCEAYLSSVRDTTKHGRVIAYVSRQLRPHEMNYPTHNLELAAIVHALKNWRHYLYGETFQIFTDHKSLKYIPTQKELNLRKTMDQLASMICYNVEYLAALRSMDVHFSVSGDMLLATTQVKLSLKDKIKDTQAKDPYL</sequence>
<dbReference type="CDD" id="cd09274">
    <property type="entry name" value="RNase_HI_RT_Ty3"/>
    <property type="match status" value="1"/>
</dbReference>
<dbReference type="GO" id="GO:0016787">
    <property type="term" value="F:hydrolase activity"/>
    <property type="evidence" value="ECO:0007669"/>
    <property type="project" value="UniProtKB-KW"/>
</dbReference>
<keyword evidence="1" id="KW-0808">Transferase</keyword>
<keyword evidence="9" id="KW-1185">Reference proteome</keyword>
<reference evidence="8" key="1">
    <citation type="submission" date="2020-06" db="EMBL/GenBank/DDBJ databases">
        <authorList>
            <person name="Li T."/>
            <person name="Hu X."/>
            <person name="Zhang T."/>
            <person name="Song X."/>
            <person name="Zhang H."/>
            <person name="Dai N."/>
            <person name="Sheng W."/>
            <person name="Hou X."/>
            <person name="Wei L."/>
        </authorList>
    </citation>
    <scope>NUCLEOTIDE SEQUENCE</scope>
    <source>
        <strain evidence="8">K16</strain>
        <tissue evidence="8">Leaf</tissue>
    </source>
</reference>
<dbReference type="PANTHER" id="PTHR34072:SF52">
    <property type="entry name" value="RIBONUCLEASE H"/>
    <property type="match status" value="1"/>
</dbReference>
<dbReference type="EMBL" id="JACGWL010000007">
    <property type="protein sequence ID" value="KAK4397669.1"/>
    <property type="molecule type" value="Genomic_DNA"/>
</dbReference>
<accession>A0AAE2BTX8</accession>
<evidence type="ECO:0000256" key="2">
    <source>
        <dbReference type="ARBA" id="ARBA00022695"/>
    </source>
</evidence>
<comment type="caution">
    <text evidence="8">The sequence shown here is derived from an EMBL/GenBank/DDBJ whole genome shotgun (WGS) entry which is preliminary data.</text>
</comment>
<evidence type="ECO:0000313" key="8">
    <source>
        <dbReference type="EMBL" id="KAK4397669.1"/>
    </source>
</evidence>
<evidence type="ECO:0000313" key="9">
    <source>
        <dbReference type="Proteomes" id="UP001289374"/>
    </source>
</evidence>
<keyword evidence="5" id="KW-0378">Hydrolase</keyword>
<dbReference type="Pfam" id="PF08284">
    <property type="entry name" value="RVP_2"/>
    <property type="match status" value="1"/>
</dbReference>
<dbReference type="InterPro" id="IPR021109">
    <property type="entry name" value="Peptidase_aspartic_dom_sf"/>
</dbReference>
<dbReference type="InterPro" id="IPR041373">
    <property type="entry name" value="RT_RNaseH"/>
</dbReference>
<evidence type="ECO:0000256" key="5">
    <source>
        <dbReference type="ARBA" id="ARBA00022801"/>
    </source>
</evidence>
<protein>
    <recommendedName>
        <fullName evidence="7">Reverse transcriptase RNase H-like domain-containing protein</fullName>
    </recommendedName>
</protein>
<dbReference type="Pfam" id="PF17917">
    <property type="entry name" value="RT_RNaseH"/>
    <property type="match status" value="1"/>
</dbReference>
<feature type="domain" description="Reverse transcriptase RNase H-like" evidence="7">
    <location>
        <begin position="214"/>
        <end position="296"/>
    </location>
</feature>
<dbReference type="GO" id="GO:0004519">
    <property type="term" value="F:endonuclease activity"/>
    <property type="evidence" value="ECO:0007669"/>
    <property type="project" value="UniProtKB-KW"/>
</dbReference>
<dbReference type="Gene3D" id="2.40.70.10">
    <property type="entry name" value="Acid Proteases"/>
    <property type="match status" value="1"/>
</dbReference>
<keyword evidence="2" id="KW-0548">Nucleotidyltransferase</keyword>